<feature type="region of interest" description="Disordered" evidence="4">
    <location>
        <begin position="554"/>
        <end position="581"/>
    </location>
</feature>
<dbReference type="InterPro" id="IPR056884">
    <property type="entry name" value="NPHP3-like_N"/>
</dbReference>
<dbReference type="SUPFAM" id="SSF52540">
    <property type="entry name" value="P-loop containing nucleoside triphosphate hydrolases"/>
    <property type="match status" value="1"/>
</dbReference>
<feature type="repeat" description="ANK" evidence="3">
    <location>
        <begin position="1490"/>
        <end position="1522"/>
    </location>
</feature>
<dbReference type="Gene3D" id="3.40.50.1580">
    <property type="entry name" value="Nucleoside phosphorylase domain"/>
    <property type="match status" value="1"/>
</dbReference>
<feature type="compositionally biased region" description="Basic and acidic residues" evidence="4">
    <location>
        <begin position="648"/>
        <end position="664"/>
    </location>
</feature>
<evidence type="ECO:0000256" key="4">
    <source>
        <dbReference type="SAM" id="MobiDB-lite"/>
    </source>
</evidence>
<dbReference type="PROSITE" id="PS50088">
    <property type="entry name" value="ANK_REPEAT"/>
    <property type="match status" value="4"/>
</dbReference>
<dbReference type="InterPro" id="IPR035994">
    <property type="entry name" value="Nucleoside_phosphorylase_sf"/>
</dbReference>
<proteinExistence type="predicted"/>
<keyword evidence="1" id="KW-0677">Repeat</keyword>
<feature type="compositionally biased region" description="Pro residues" evidence="4">
    <location>
        <begin position="706"/>
        <end position="720"/>
    </location>
</feature>
<feature type="region of interest" description="Disordered" evidence="4">
    <location>
        <begin position="96"/>
        <end position="119"/>
    </location>
</feature>
<dbReference type="Gene3D" id="3.40.50.300">
    <property type="entry name" value="P-loop containing nucleotide triphosphate hydrolases"/>
    <property type="match status" value="1"/>
</dbReference>
<dbReference type="InterPro" id="IPR050663">
    <property type="entry name" value="Ankyrin-SOCS_Box"/>
</dbReference>
<feature type="region of interest" description="Disordered" evidence="4">
    <location>
        <begin position="617"/>
        <end position="744"/>
    </location>
</feature>
<dbReference type="SUPFAM" id="SSF48403">
    <property type="entry name" value="Ankyrin repeat"/>
    <property type="match status" value="1"/>
</dbReference>
<feature type="region of interest" description="Disordered" evidence="4">
    <location>
        <begin position="185"/>
        <end position="211"/>
    </location>
</feature>
<keyword evidence="7" id="KW-1185">Reference proteome</keyword>
<dbReference type="GO" id="GO:0003824">
    <property type="term" value="F:catalytic activity"/>
    <property type="evidence" value="ECO:0007669"/>
    <property type="project" value="InterPro"/>
</dbReference>
<dbReference type="GO" id="GO:0045944">
    <property type="term" value="P:positive regulation of transcription by RNA polymerase II"/>
    <property type="evidence" value="ECO:0007669"/>
    <property type="project" value="TreeGrafter"/>
</dbReference>
<dbReference type="EMBL" id="JAVHNS010000006">
    <property type="protein sequence ID" value="KAK6352551.1"/>
    <property type="molecule type" value="Genomic_DNA"/>
</dbReference>
<dbReference type="Gene3D" id="1.25.40.20">
    <property type="entry name" value="Ankyrin repeat-containing domain"/>
    <property type="match status" value="1"/>
</dbReference>
<evidence type="ECO:0000313" key="6">
    <source>
        <dbReference type="EMBL" id="KAK6352551.1"/>
    </source>
</evidence>
<keyword evidence="2 3" id="KW-0040">ANK repeat</keyword>
<name>A0AAV9UY52_9PEZI</name>
<feature type="compositionally biased region" description="Polar residues" evidence="4">
    <location>
        <begin position="106"/>
        <end position="116"/>
    </location>
</feature>
<dbReference type="PROSITE" id="PS50297">
    <property type="entry name" value="ANK_REP_REGION"/>
    <property type="match status" value="4"/>
</dbReference>
<gene>
    <name evidence="6" type="ORF">TWF730_009375</name>
</gene>
<feature type="repeat" description="ANK" evidence="3">
    <location>
        <begin position="1385"/>
        <end position="1417"/>
    </location>
</feature>
<dbReference type="PANTHER" id="PTHR24193">
    <property type="entry name" value="ANKYRIN REPEAT PROTEIN"/>
    <property type="match status" value="1"/>
</dbReference>
<dbReference type="InterPro" id="IPR002110">
    <property type="entry name" value="Ankyrin_rpt"/>
</dbReference>
<reference evidence="6 7" key="1">
    <citation type="submission" date="2019-10" db="EMBL/GenBank/DDBJ databases">
        <authorList>
            <person name="Palmer J.M."/>
        </authorList>
    </citation>
    <scope>NUCLEOTIDE SEQUENCE [LARGE SCALE GENOMIC DNA]</scope>
    <source>
        <strain evidence="6 7">TWF730</strain>
    </source>
</reference>
<dbReference type="GO" id="GO:0000976">
    <property type="term" value="F:transcription cis-regulatory region binding"/>
    <property type="evidence" value="ECO:0007669"/>
    <property type="project" value="TreeGrafter"/>
</dbReference>
<dbReference type="SMART" id="SM00248">
    <property type="entry name" value="ANK"/>
    <property type="match status" value="5"/>
</dbReference>
<evidence type="ECO:0000313" key="7">
    <source>
        <dbReference type="Proteomes" id="UP001373714"/>
    </source>
</evidence>
<dbReference type="GO" id="GO:0009116">
    <property type="term" value="P:nucleoside metabolic process"/>
    <property type="evidence" value="ECO:0007669"/>
    <property type="project" value="InterPro"/>
</dbReference>
<evidence type="ECO:0000256" key="2">
    <source>
        <dbReference type="ARBA" id="ARBA00023043"/>
    </source>
</evidence>
<sequence length="1678" mass="188305">MWACAVCEQLGTTTSEFTNENELVDHITTTHNDSVESDEIPMFVAASLSSKPVEMDGCPLCTGPGEGEDLLEHIAHCVHDFSLNCLPLPSDSDAEDDYFDIDSRNSDSQNTPSSCSAEERDLEGLAELATMDTPDFDEKHKISESTLKTLAQNQTGPKGISVLEWKLDEATEDLQVDVSTDVAEGGATAAENPQTSQSTDEDPGTETDFYGPNQRARYRIAWLCQSKMDATIAEALFDSIDLVPVTSEASGSFFDYILGRVGSHIVVLAWASESSSRLTEKWCLATEVTRAFRSLEIFLHVGTAAGLRASKVYLSDVVVGLRDNNKPGAFYVKHALWGGMNAIEVGRSGRVAKVPPNSVIQAISSVKDRSRKLRELIDEHEHIIPEYQDIRLLKDVRFGLDLLHVDYTGPGDEGPTCELCHSAADPVKKFRPFGCEPNIYYSGIGCVEFGSEKFPLAPLIRDYTVECLCVDTQRVLLSHFDTDGLIPIRGIARYTDTHSDIRWKRAAASAAAVYAKELLRNLILDQVPPLSSDYDQSSDDGSIGLGFLDEDVDQEPELPHKKPDVTAEVSTGAGIEQPERRELEGGRLVRCLFRKKAACIYTTSSFGEWSNHIKKHLIESNPAPPSQLDTGSRGRRLEADGQYGAYRSNRDIKGRTRENFDSDPPHLAQLPSAEWESPTPSVLPDLTSHSRQDTHKSTPRARYVYPPYPPPYPPPDPPTYPSTEADFIQPIQPNPVSPHSPLYPDSTYPNQHSYPTHPSYHPSNPLPLHPLSWICGFRACQKSYEGPTKFGLSVLRNQRDDKDLGTSELLRRYRAQYSAEEEDVFESKLLHIYTHVIRDKWDLDDYEDEEEWTEFFDSLLSRPPQSQFEPFPQMDPVQTEASRRMEVSEWLNPRNFLPEQEKYNYSPTEGTLLWFPELPEFKEWEGSREGKTLLCTGPPGIGKTYITAMVYKELRRRYDGNASICVVYCDPSIARDGITTTLRCIIGQLLPQSTYNIPDTLYKKFRTREDPSIDELDAHLELLVSKPPKTFILIDDLDTFKTHTFQWARFCDLIKRLEIWGANLFLTSRIIPAINKRIQAQLHIEIGEKHTRQDISLYLRQSLPTRYSFLGGTLEVLQGIFALAVEFTRFVVMSNQEGHLDIQDLLYSPGSYKIFYDNFMTRIIADASNIINKYAQTAIWLVGRADSHSTGFSILELKQAIQTYLNLQTYRGPHLEPLEDLISWSHGLLTYDEATSTVILFNPTAYIYFEQDPKQWYPSFWNTAGELIVQYLCSDTFKTGACLNREAYDKRLSAHPYYRRAAKEWGRLAKEEPEAVNFRETIMSFLQDDLLVASADQVLEFENSGYTDFRNSTSVLGIHLAARFGIGWAIGDLARTQSIDARDYYDRTPLDLAIENGNFDTFRALVKHGASLENIKGDNSTALIEAICLEDGLWFVDALLNLGADANGRGILSGMLVIITPLNLAILQQASAIVDILIRHGANVNLKDDMGRTPLICAVVVDNMELAGRLIESGADLEATHKQDGITALGYAALTDQKNAVEFLIKRGANVNAWSAPGGFILDRVRRLGSKTMADFLLQMGGKGMPREAGDEAGEEAVLIPPLKANDLPIQSERIFTGKFYSAWCCFPGCRRFERSQKKGLAKGMLYDHQMRIHPEWTVGRTLEELWTVTSVRGYNIV</sequence>
<comment type="caution">
    <text evidence="6">The sequence shown here is derived from an EMBL/GenBank/DDBJ whole genome shotgun (WGS) entry which is preliminary data.</text>
</comment>
<organism evidence="6 7">
    <name type="scientific">Orbilia blumenaviensis</name>
    <dbReference type="NCBI Taxonomy" id="1796055"/>
    <lineage>
        <taxon>Eukaryota</taxon>
        <taxon>Fungi</taxon>
        <taxon>Dikarya</taxon>
        <taxon>Ascomycota</taxon>
        <taxon>Pezizomycotina</taxon>
        <taxon>Orbiliomycetes</taxon>
        <taxon>Orbiliales</taxon>
        <taxon>Orbiliaceae</taxon>
        <taxon>Orbilia</taxon>
    </lineage>
</organism>
<evidence type="ECO:0000256" key="3">
    <source>
        <dbReference type="PROSITE-ProRule" id="PRU00023"/>
    </source>
</evidence>
<feature type="repeat" description="ANK" evidence="3">
    <location>
        <begin position="1524"/>
        <end position="1556"/>
    </location>
</feature>
<dbReference type="InterPro" id="IPR027417">
    <property type="entry name" value="P-loop_NTPase"/>
</dbReference>
<dbReference type="Proteomes" id="UP001373714">
    <property type="component" value="Unassembled WGS sequence"/>
</dbReference>
<evidence type="ECO:0000259" key="5">
    <source>
        <dbReference type="Pfam" id="PF24883"/>
    </source>
</evidence>
<evidence type="ECO:0000256" key="1">
    <source>
        <dbReference type="ARBA" id="ARBA00022737"/>
    </source>
</evidence>
<dbReference type="Pfam" id="PF12796">
    <property type="entry name" value="Ank_2"/>
    <property type="match status" value="2"/>
</dbReference>
<accession>A0AAV9UY52</accession>
<dbReference type="GO" id="GO:0005634">
    <property type="term" value="C:nucleus"/>
    <property type="evidence" value="ECO:0007669"/>
    <property type="project" value="TreeGrafter"/>
</dbReference>
<protein>
    <recommendedName>
        <fullName evidence="5">Nephrocystin 3-like N-terminal domain-containing protein</fullName>
    </recommendedName>
</protein>
<dbReference type="InterPro" id="IPR036770">
    <property type="entry name" value="Ankyrin_rpt-contain_sf"/>
</dbReference>
<feature type="repeat" description="ANK" evidence="3">
    <location>
        <begin position="1460"/>
        <end position="1489"/>
    </location>
</feature>
<feature type="domain" description="Nephrocystin 3-like N-terminal" evidence="5">
    <location>
        <begin position="910"/>
        <end position="1069"/>
    </location>
</feature>
<dbReference type="Pfam" id="PF24883">
    <property type="entry name" value="NPHP3_N"/>
    <property type="match status" value="1"/>
</dbReference>
<dbReference type="PANTHER" id="PTHR24193:SF121">
    <property type="entry name" value="ADA2A-CONTAINING COMPLEX COMPONENT 3, ISOFORM D"/>
    <property type="match status" value="1"/>
</dbReference>